<proteinExistence type="predicted"/>
<keyword evidence="2" id="KW-1185">Reference proteome</keyword>
<name>A0A1V4K2H3_PATFA</name>
<sequence length="68" mass="7639">MATAAPWQRLTKRLNFRNLNGWRKLKWIRLSCVSQDERLGTLGLPEAQNCTKASGIVDVSRDRAGPVS</sequence>
<reference evidence="1 2" key="1">
    <citation type="submission" date="2016-02" db="EMBL/GenBank/DDBJ databases">
        <title>Band-tailed pigeon sequencing and assembly.</title>
        <authorList>
            <person name="Soares A.E."/>
            <person name="Novak B.J."/>
            <person name="Rice E.S."/>
            <person name="O'Connell B."/>
            <person name="Chang D."/>
            <person name="Weber S."/>
            <person name="Shapiro B."/>
        </authorList>
    </citation>
    <scope>NUCLEOTIDE SEQUENCE [LARGE SCALE GENOMIC DNA]</scope>
    <source>
        <strain evidence="1">BTP2013</strain>
        <tissue evidence="1">Blood</tissue>
    </source>
</reference>
<evidence type="ECO:0000313" key="2">
    <source>
        <dbReference type="Proteomes" id="UP000190648"/>
    </source>
</evidence>
<comment type="caution">
    <text evidence="1">The sequence shown here is derived from an EMBL/GenBank/DDBJ whole genome shotgun (WGS) entry which is preliminary data.</text>
</comment>
<gene>
    <name evidence="1" type="ORF">AV530_003449</name>
</gene>
<dbReference type="EMBL" id="LSYS01005108">
    <property type="protein sequence ID" value="OPJ78668.1"/>
    <property type="molecule type" value="Genomic_DNA"/>
</dbReference>
<protein>
    <submittedName>
        <fullName evidence="1">Uncharacterized protein</fullName>
    </submittedName>
</protein>
<accession>A0A1V4K2H3</accession>
<evidence type="ECO:0000313" key="1">
    <source>
        <dbReference type="EMBL" id="OPJ78668.1"/>
    </source>
</evidence>
<dbReference type="AlphaFoldDB" id="A0A1V4K2H3"/>
<dbReference type="Proteomes" id="UP000190648">
    <property type="component" value="Unassembled WGS sequence"/>
</dbReference>
<organism evidence="1 2">
    <name type="scientific">Patagioenas fasciata monilis</name>
    <dbReference type="NCBI Taxonomy" id="372326"/>
    <lineage>
        <taxon>Eukaryota</taxon>
        <taxon>Metazoa</taxon>
        <taxon>Chordata</taxon>
        <taxon>Craniata</taxon>
        <taxon>Vertebrata</taxon>
        <taxon>Euteleostomi</taxon>
        <taxon>Archelosauria</taxon>
        <taxon>Archosauria</taxon>
        <taxon>Dinosauria</taxon>
        <taxon>Saurischia</taxon>
        <taxon>Theropoda</taxon>
        <taxon>Coelurosauria</taxon>
        <taxon>Aves</taxon>
        <taxon>Neognathae</taxon>
        <taxon>Neoaves</taxon>
        <taxon>Columbimorphae</taxon>
        <taxon>Columbiformes</taxon>
        <taxon>Columbidae</taxon>
        <taxon>Patagioenas</taxon>
    </lineage>
</organism>